<dbReference type="Proteomes" id="UP000016600">
    <property type="component" value="Unassembled WGS sequence"/>
</dbReference>
<sequence>MQTLLTKKISFIITYYNLPAEMLHTCIKSILALTLRTGEREIIIVDDGSDECLINELAPYSDDIIYIRQRNIGLSAARNIGIRVSTGEYIQFIDADDYLIQAPYEHCLDIVRYHDPDIVLFNSADRMPTEIPYTFEGPMEGNTYMRRNNIKAAAWGYIIRRKTLANLRFREGIFHEDEEFTPQLLLRAERLFTTDAKAYFYRRRANSITHNQDIRHVVKRLSDTESVILNLRNLAFTGPEADREALQRRVAQLTMDYLYNIIIQTGSFHHLEQCVERLYRKGLFPLPDRNYTRKYNWFRRLSASKLGRRMLCKLIQVRDKFVFCE</sequence>
<dbReference type="InterPro" id="IPR001173">
    <property type="entry name" value="Glyco_trans_2-like"/>
</dbReference>
<reference evidence="2 3" key="1">
    <citation type="submission" date="2013-08" db="EMBL/GenBank/DDBJ databases">
        <authorList>
            <person name="Durkin A.S."/>
            <person name="Haft D.R."/>
            <person name="McCorrison J."/>
            <person name="Torralba M."/>
            <person name="Gillis M."/>
            <person name="Haft D.H."/>
            <person name="Methe B."/>
            <person name="Sutton G."/>
            <person name="Nelson K.E."/>
        </authorList>
    </citation>
    <scope>NUCLEOTIDE SEQUENCE [LARGE SCALE GENOMIC DNA]</scope>
    <source>
        <strain evidence="2 3">F0068</strain>
    </source>
</reference>
<feature type="domain" description="Glycosyltransferase 2-like" evidence="1">
    <location>
        <begin position="10"/>
        <end position="134"/>
    </location>
</feature>
<keyword evidence="3" id="KW-1185">Reference proteome</keyword>
<dbReference type="SUPFAM" id="SSF53448">
    <property type="entry name" value="Nucleotide-diphospho-sugar transferases"/>
    <property type="match status" value="1"/>
</dbReference>
<dbReference type="InterPro" id="IPR029044">
    <property type="entry name" value="Nucleotide-diphossugar_trans"/>
</dbReference>
<gene>
    <name evidence="2" type="ORF">HMPREF1218_1556</name>
</gene>
<keyword evidence="2" id="KW-0808">Transferase</keyword>
<accession>U2MEI0</accession>
<name>U2MEI0_9BACT</name>
<dbReference type="RefSeq" id="WP_021584405.1">
    <property type="nucleotide sequence ID" value="NZ_AWET01000040.1"/>
</dbReference>
<evidence type="ECO:0000313" key="3">
    <source>
        <dbReference type="Proteomes" id="UP000016600"/>
    </source>
</evidence>
<protein>
    <submittedName>
        <fullName evidence="2">Glycosyltransferase, group 2 family protein</fullName>
        <ecNumber evidence="2">2.4.-.-</ecNumber>
    </submittedName>
</protein>
<dbReference type="Gene3D" id="3.90.550.10">
    <property type="entry name" value="Spore Coat Polysaccharide Biosynthesis Protein SpsA, Chain A"/>
    <property type="match status" value="1"/>
</dbReference>
<dbReference type="GO" id="GO:0016758">
    <property type="term" value="F:hexosyltransferase activity"/>
    <property type="evidence" value="ECO:0007669"/>
    <property type="project" value="UniProtKB-ARBA"/>
</dbReference>
<organism evidence="2 3">
    <name type="scientific">Hoylesella pleuritidis F0068</name>
    <dbReference type="NCBI Taxonomy" id="1081904"/>
    <lineage>
        <taxon>Bacteria</taxon>
        <taxon>Pseudomonadati</taxon>
        <taxon>Bacteroidota</taxon>
        <taxon>Bacteroidia</taxon>
        <taxon>Bacteroidales</taxon>
        <taxon>Prevotellaceae</taxon>
        <taxon>Hoylesella</taxon>
    </lineage>
</organism>
<evidence type="ECO:0000313" key="2">
    <source>
        <dbReference type="EMBL" id="ERK00055.1"/>
    </source>
</evidence>
<dbReference type="AlphaFoldDB" id="U2MEI0"/>
<proteinExistence type="predicted"/>
<dbReference type="EMBL" id="AWET01000040">
    <property type="protein sequence ID" value="ERK00055.1"/>
    <property type="molecule type" value="Genomic_DNA"/>
</dbReference>
<evidence type="ECO:0000259" key="1">
    <source>
        <dbReference type="Pfam" id="PF00535"/>
    </source>
</evidence>
<comment type="caution">
    <text evidence="2">The sequence shown here is derived from an EMBL/GenBank/DDBJ whole genome shotgun (WGS) entry which is preliminary data.</text>
</comment>
<dbReference type="EC" id="2.4.-.-" evidence="2"/>
<dbReference type="Pfam" id="PF00535">
    <property type="entry name" value="Glycos_transf_2"/>
    <property type="match status" value="1"/>
</dbReference>
<dbReference type="PANTHER" id="PTHR22916:SF3">
    <property type="entry name" value="UDP-GLCNAC:BETAGAL BETA-1,3-N-ACETYLGLUCOSAMINYLTRANSFERASE-LIKE PROTEIN 1"/>
    <property type="match status" value="1"/>
</dbReference>
<keyword evidence="2" id="KW-0328">Glycosyltransferase</keyword>
<dbReference type="PATRIC" id="fig|1081904.3.peg.1776"/>
<dbReference type="CDD" id="cd00761">
    <property type="entry name" value="Glyco_tranf_GTA_type"/>
    <property type="match status" value="1"/>
</dbReference>
<dbReference type="PANTHER" id="PTHR22916">
    <property type="entry name" value="GLYCOSYLTRANSFERASE"/>
    <property type="match status" value="1"/>
</dbReference>